<accession>A0AA43RHD2</accession>
<reference evidence="2" key="1">
    <citation type="submission" date="2023-07" db="EMBL/GenBank/DDBJ databases">
        <title>Between Cages and Wild: Unraveling the Impact of Captivity on Animal Microbiomes and Antimicrobial Resistance.</title>
        <authorList>
            <person name="Schmartz G.P."/>
            <person name="Rehner J."/>
            <person name="Schuff M.J."/>
            <person name="Becker S.L."/>
            <person name="Kravczyk M."/>
            <person name="Gurevich A."/>
            <person name="Francke R."/>
            <person name="Mueller R."/>
            <person name="Keller V."/>
            <person name="Keller A."/>
        </authorList>
    </citation>
    <scope>NUCLEOTIDE SEQUENCE</scope>
    <source>
        <strain evidence="2">S12M_St_49</strain>
    </source>
</reference>
<feature type="domain" description="Cellulose-binding Sde182 nucleoside hydrolase-like" evidence="1">
    <location>
        <begin position="6"/>
        <end position="302"/>
    </location>
</feature>
<dbReference type="Pfam" id="PF07632">
    <property type="entry name" value="Sde182_NH-like"/>
    <property type="match status" value="1"/>
</dbReference>
<sequence length="483" mass="56092">MVEKNRTVITTDGEVDDMNSFMRYLLYSNDIDTAGIILTSSIYHYAGNGMDVEPFRWTGERWIGDILDAYEKVHPNLKKHDPNYPTADYLRSIYHIGNISNAGEMEEVTDGSRFLEELILDDDPRTLYIQTWGGTNTTARALKSIEERYMDSPGWGDLKRKIEEKLVIYIILDQDVTYADYIAKHWKIPVLNDRFNFWYFAYFWKEVNPALTSRLESKWQLGKIHDKHNPLLSKYALIGDGNLIPGELYEEQRGTDEFLTKHPEYKRYDFISEGDSPSYLYLLNNGLRNAENPEYGGWGGRFEQVRVSLYNNSAVDYNPYTKRFEAEYSLTRWFDDIQDDFAARASWCLAENFEDVAHYPVVVRNHLDKEVEAGQAVVLETQASDTNNLELTYQTWCYFEASSYWKVLPPLKIEKFSDGALSSLHSEKVDPHFNLDIKEDGDKLEIQIPSDAQSGDTFHIITEVQNICETPFKTYVHRVLTVM</sequence>
<organism evidence="2 3">
    <name type="scientific">Phoenicibacter congonensis</name>
    <dbReference type="NCBI Taxonomy" id="1944646"/>
    <lineage>
        <taxon>Bacteria</taxon>
        <taxon>Bacillati</taxon>
        <taxon>Actinomycetota</taxon>
        <taxon>Coriobacteriia</taxon>
        <taxon>Eggerthellales</taxon>
        <taxon>Eggerthellaceae</taxon>
        <taxon>Phoenicibacter</taxon>
    </lineage>
</organism>
<gene>
    <name evidence="2" type="ORF">Q3982_03780</name>
</gene>
<evidence type="ECO:0000259" key="1">
    <source>
        <dbReference type="Pfam" id="PF07632"/>
    </source>
</evidence>
<keyword evidence="3" id="KW-1185">Reference proteome</keyword>
<dbReference type="Gene3D" id="2.60.40.10">
    <property type="entry name" value="Immunoglobulins"/>
    <property type="match status" value="1"/>
</dbReference>
<comment type="caution">
    <text evidence="2">The sequence shown here is derived from an EMBL/GenBank/DDBJ whole genome shotgun (WGS) entry which is preliminary data.</text>
</comment>
<proteinExistence type="predicted"/>
<dbReference type="GO" id="GO:0005975">
    <property type="term" value="P:carbohydrate metabolic process"/>
    <property type="evidence" value="ECO:0007669"/>
    <property type="project" value="UniProtKB-ARBA"/>
</dbReference>
<dbReference type="InterPro" id="IPR013783">
    <property type="entry name" value="Ig-like_fold"/>
</dbReference>
<dbReference type="EMBL" id="JAUMVS010000047">
    <property type="protein sequence ID" value="MDO4841780.1"/>
    <property type="molecule type" value="Genomic_DNA"/>
</dbReference>
<dbReference type="Gene3D" id="3.90.245.10">
    <property type="entry name" value="Ribonucleoside hydrolase-like"/>
    <property type="match status" value="1"/>
</dbReference>
<dbReference type="InterPro" id="IPR011483">
    <property type="entry name" value="Sde182_NH-like"/>
</dbReference>
<name>A0AA43RHD2_9ACTN</name>
<dbReference type="Proteomes" id="UP001168575">
    <property type="component" value="Unassembled WGS sequence"/>
</dbReference>
<evidence type="ECO:0000313" key="2">
    <source>
        <dbReference type="EMBL" id="MDO4841780.1"/>
    </source>
</evidence>
<evidence type="ECO:0000313" key="3">
    <source>
        <dbReference type="Proteomes" id="UP001168575"/>
    </source>
</evidence>
<dbReference type="InterPro" id="IPR036452">
    <property type="entry name" value="Ribo_hydro-like"/>
</dbReference>
<dbReference type="GO" id="GO:0016799">
    <property type="term" value="F:hydrolase activity, hydrolyzing N-glycosyl compounds"/>
    <property type="evidence" value="ECO:0007669"/>
    <property type="project" value="InterPro"/>
</dbReference>
<protein>
    <submittedName>
        <fullName evidence="2">DUF1593 domain-containing protein</fullName>
    </submittedName>
</protein>
<dbReference type="AlphaFoldDB" id="A0AA43RHD2"/>